<sequence length="39" mass="4897">MILKKLLKKQKEPTFIKKVDKWQTEMYLYKLNQERQAQK</sequence>
<accession>A0A8S5NIA6</accession>
<reference evidence="1" key="1">
    <citation type="journal article" date="2021" name="Proc. Natl. Acad. Sci. U.S.A.">
        <title>A Catalog of Tens of Thousands of Viruses from Human Metagenomes Reveals Hidden Associations with Chronic Diseases.</title>
        <authorList>
            <person name="Tisza M.J."/>
            <person name="Buck C.B."/>
        </authorList>
    </citation>
    <scope>NUCLEOTIDE SEQUENCE</scope>
    <source>
        <strain evidence="1">CtUF252</strain>
    </source>
</reference>
<organism evidence="1">
    <name type="scientific">Siphoviridae sp. ctUF252</name>
    <dbReference type="NCBI Taxonomy" id="2826350"/>
    <lineage>
        <taxon>Viruses</taxon>
        <taxon>Duplodnaviria</taxon>
        <taxon>Heunggongvirae</taxon>
        <taxon>Uroviricota</taxon>
        <taxon>Caudoviricetes</taxon>
    </lineage>
</organism>
<dbReference type="EMBL" id="BK015173">
    <property type="protein sequence ID" value="DAD94108.1"/>
    <property type="molecule type" value="Genomic_DNA"/>
</dbReference>
<name>A0A8S5NIA6_9CAUD</name>
<evidence type="ECO:0000313" key="1">
    <source>
        <dbReference type="EMBL" id="DAD94108.1"/>
    </source>
</evidence>
<proteinExistence type="predicted"/>
<protein>
    <submittedName>
        <fullName evidence="1">Uncharacterized protein</fullName>
    </submittedName>
</protein>